<evidence type="ECO:0000256" key="4">
    <source>
        <dbReference type="ARBA" id="ARBA00022777"/>
    </source>
</evidence>
<evidence type="ECO:0000313" key="9">
    <source>
        <dbReference type="Proteomes" id="UP000244811"/>
    </source>
</evidence>
<dbReference type="InterPro" id="IPR018936">
    <property type="entry name" value="PI3/4_kinase_CS"/>
</dbReference>
<dbReference type="Gene3D" id="1.10.1070.11">
    <property type="entry name" value="Phosphatidylinositol 3-/4-kinase, catalytic domain"/>
    <property type="match status" value="1"/>
</dbReference>
<dbReference type="GO" id="GO:0048015">
    <property type="term" value="P:phosphatidylinositol-mediated signaling"/>
    <property type="evidence" value="ECO:0007669"/>
    <property type="project" value="TreeGrafter"/>
</dbReference>
<dbReference type="SMART" id="SM00146">
    <property type="entry name" value="PI3Kc"/>
    <property type="match status" value="1"/>
</dbReference>
<dbReference type="PANTHER" id="PTHR10048:SF22">
    <property type="entry name" value="PHOSPHATIDYLINOSITOL 4-KINASE BETA"/>
    <property type="match status" value="1"/>
</dbReference>
<evidence type="ECO:0000313" key="8">
    <source>
        <dbReference type="EMBL" id="UKK00617.1"/>
    </source>
</evidence>
<dbReference type="CDD" id="cd05168">
    <property type="entry name" value="PI4Kc_III_beta"/>
    <property type="match status" value="1"/>
</dbReference>
<protein>
    <recommendedName>
        <fullName evidence="2">1-phosphatidylinositol 4-kinase</fullName>
        <ecNumber evidence="2">2.7.1.67</ecNumber>
    </recommendedName>
</protein>
<feature type="region of interest" description="Disordered" evidence="5">
    <location>
        <begin position="726"/>
        <end position="901"/>
    </location>
</feature>
<dbReference type="PROSITE" id="PS50290">
    <property type="entry name" value="PI3_4_KINASE_3"/>
    <property type="match status" value="1"/>
</dbReference>
<accession>A0A976QTE2</accession>
<dbReference type="Proteomes" id="UP000244811">
    <property type="component" value="Chromosome 1"/>
</dbReference>
<feature type="compositionally biased region" description="Low complexity" evidence="5">
    <location>
        <begin position="649"/>
        <end position="663"/>
    </location>
</feature>
<feature type="compositionally biased region" description="Basic and acidic residues" evidence="5">
    <location>
        <begin position="668"/>
        <end position="678"/>
    </location>
</feature>
<proteinExistence type="predicted"/>
<dbReference type="InterPro" id="IPR016024">
    <property type="entry name" value="ARM-type_fold"/>
</dbReference>
<dbReference type="InterPro" id="IPR015433">
    <property type="entry name" value="PI3/4_kinase"/>
</dbReference>
<gene>
    <name evidence="8" type="ORF">MACK_000691</name>
</gene>
<dbReference type="InterPro" id="IPR057754">
    <property type="entry name" value="PI4-kinase_beta/PIK1_cat"/>
</dbReference>
<sequence>MTHEDTRNSNLVEDEHHNSSSSSNRADTEQYDWNDLLNNPEESPEQDLKYRNENNNESASTNTGTHENDMDADDKSKKAVEESGFTESKGPVQAEEESNKQVESPIVKRMEEVDESLLNDMKKTLDKTTNPLNSLFMDMADLKDARSKNMSHRTESVKSHHSAKSHESSERSKKKSSRKLEKHGTSENPLDITEMAVDCGSLLELYQNDYFDAFMHMYHLYHKKEPGVHEYLVNMLYTKRTDEEIGFYLPQLCQLSISKYGKSSLHRFLLDKASVSMHFALQLSWFYQAAIDDQIPKYDSLTQKMTQDTEMAVVNSKLISPNSFSRASQDMPNSKEMSFPCLLDRRLLLESFSKRRKTGDGNLHELCTNVDSLLSPQMPTSLVHNTFTLSTPCSKVKLLGVHTKLGNPLDLETHPILDYTDDLHLELQKLMMKQRRLNYFNMLNNFVVLCMENSSLLTTETKRECREPLLKVFVSALNEWMLLRRSTVAAYEESFAYTGLSLPFQYLNEPEMGYNAAKHKGSSNLDQAFSQIIRIVESETKIFFSKKRAPFVFYVEMANLDEDIEFISQNEKGSKNVSMKNLYVFDAIVEDLLRYDLIRETQVETIKNPLECIRYALDMLPEESLERYKNMLDNAKSSSEDEESFATPNESLSVSRSNSNSSSDTANWEERTELKEDPGTEVNGGDVGSQESGFSGLSEGMTPLTSDLDRPKVEVLGGLNGRVEESTPELTTEAAAQESGVEVVSETTGLKVESTDEQVGSPGVMDADSPKLRAVNRNLETEELKRNESGDSIYPDSDSDEDESAKLDLEMDKLTQETAKMNVDSPKSNVEKPTIVNGDSAKTNGETPKINGDGVNTGVNSDNGESPKLNGEGKAAEREVSESGRDSPRERDLKAPNIKSMTPEEVRSVLSKETFENKKDRIRRASPYGGLKSWDLYAFVVKGNDDLRQEKMANQILESFRRIFTKAKLPLWLRPIEILVTGSNSGIMEFLHDTYSVDVIKKKFNSESLAPVFEKLFHANIFEARKNFIESHAAYSIVAYLLQVKDRHNGNILLDPHGHVIHIDYGFCLSNFPGKLISFETTPFKLTKEYLDVIGGANSDNFLYFKTLVIKGLLEARKHVDEIVLLVEMMTTANKMPCFMAGTTATIEMFKERFMLTQSEETCIRKITEMVDASVNSFSTIQYDNFQRITNGIM</sequence>
<feature type="compositionally biased region" description="Basic and acidic residues" evidence="5">
    <location>
        <begin position="66"/>
        <end position="81"/>
    </location>
</feature>
<dbReference type="GO" id="GO:0005737">
    <property type="term" value="C:cytoplasm"/>
    <property type="evidence" value="ECO:0007669"/>
    <property type="project" value="TreeGrafter"/>
</dbReference>
<dbReference type="GO" id="GO:0046854">
    <property type="term" value="P:phosphatidylinositol phosphate biosynthetic process"/>
    <property type="evidence" value="ECO:0007669"/>
    <property type="project" value="InterPro"/>
</dbReference>
<reference evidence="8" key="1">
    <citation type="submission" date="2022-07" db="EMBL/GenBank/DDBJ databases">
        <title>Evaluation of T. orientalis genome assembly methods using nanopore sequencing and analysis of variation between genomes.</title>
        <authorList>
            <person name="Yam J."/>
            <person name="Micallef M.L."/>
            <person name="Liu M."/>
            <person name="Djordjevic S.P."/>
            <person name="Bogema D.R."/>
            <person name="Jenkins C."/>
        </authorList>
    </citation>
    <scope>NUCLEOTIDE SEQUENCE</scope>
    <source>
        <strain evidence="8">Goon Nure</strain>
    </source>
</reference>
<evidence type="ECO:0000256" key="1">
    <source>
        <dbReference type="ARBA" id="ARBA00001686"/>
    </source>
</evidence>
<dbReference type="AlphaFoldDB" id="A0A976QTE2"/>
<organism evidence="8 9">
    <name type="scientific">Theileria orientalis</name>
    <dbReference type="NCBI Taxonomy" id="68886"/>
    <lineage>
        <taxon>Eukaryota</taxon>
        <taxon>Sar</taxon>
        <taxon>Alveolata</taxon>
        <taxon>Apicomplexa</taxon>
        <taxon>Aconoidasida</taxon>
        <taxon>Piroplasmida</taxon>
        <taxon>Theileriidae</taxon>
        <taxon>Theileria</taxon>
    </lineage>
</organism>
<dbReference type="EC" id="2.7.1.67" evidence="2"/>
<evidence type="ECO:0000259" key="6">
    <source>
        <dbReference type="PROSITE" id="PS50290"/>
    </source>
</evidence>
<feature type="region of interest" description="Disordered" evidence="5">
    <location>
        <begin position="1"/>
        <end position="108"/>
    </location>
</feature>
<dbReference type="InterPro" id="IPR036940">
    <property type="entry name" value="PI3/4_kinase_cat_sf"/>
</dbReference>
<dbReference type="InterPro" id="IPR049160">
    <property type="entry name" value="PI4KB-PIK1_PIK"/>
</dbReference>
<name>A0A976QTE2_THEOR</name>
<dbReference type="GO" id="GO:0004430">
    <property type="term" value="F:1-phosphatidylinositol 4-kinase activity"/>
    <property type="evidence" value="ECO:0007669"/>
    <property type="project" value="UniProtKB-EC"/>
</dbReference>
<dbReference type="SUPFAM" id="SSF48371">
    <property type="entry name" value="ARM repeat"/>
    <property type="match status" value="1"/>
</dbReference>
<feature type="compositionally biased region" description="Basic and acidic residues" evidence="5">
    <location>
        <begin position="874"/>
        <end position="894"/>
    </location>
</feature>
<dbReference type="EMBL" id="CP056069">
    <property type="protein sequence ID" value="UKK00617.1"/>
    <property type="molecule type" value="Genomic_DNA"/>
</dbReference>
<dbReference type="Gene3D" id="3.30.1010.10">
    <property type="entry name" value="Phosphatidylinositol 3-kinase Catalytic Subunit, Chain A, domain 4"/>
    <property type="match status" value="1"/>
</dbReference>
<feature type="compositionally biased region" description="Basic and acidic residues" evidence="5">
    <location>
        <begin position="146"/>
        <end position="171"/>
    </location>
</feature>
<dbReference type="GO" id="GO:0016020">
    <property type="term" value="C:membrane"/>
    <property type="evidence" value="ECO:0007669"/>
    <property type="project" value="TreeGrafter"/>
</dbReference>
<dbReference type="Pfam" id="PF00454">
    <property type="entry name" value="PI3_PI4_kinase"/>
    <property type="match status" value="1"/>
</dbReference>
<dbReference type="PROSITE" id="PS00915">
    <property type="entry name" value="PI3_4_KINASE_1"/>
    <property type="match status" value="1"/>
</dbReference>
<evidence type="ECO:0000259" key="7">
    <source>
        <dbReference type="PROSITE" id="PS51545"/>
    </source>
</evidence>
<comment type="catalytic activity">
    <reaction evidence="1">
        <text>a 1,2-diacyl-sn-glycero-3-phospho-(1D-myo-inositol) + ATP = a 1,2-diacyl-sn-glycero-3-phospho-(1D-myo-inositol 4-phosphate) + ADP + H(+)</text>
        <dbReference type="Rhea" id="RHEA:19877"/>
        <dbReference type="ChEBI" id="CHEBI:15378"/>
        <dbReference type="ChEBI" id="CHEBI:30616"/>
        <dbReference type="ChEBI" id="CHEBI:57880"/>
        <dbReference type="ChEBI" id="CHEBI:58178"/>
        <dbReference type="ChEBI" id="CHEBI:456216"/>
        <dbReference type="EC" id="2.7.1.67"/>
    </reaction>
</comment>
<feature type="domain" description="PIK helical" evidence="7">
    <location>
        <begin position="99"/>
        <end position="312"/>
    </location>
</feature>
<dbReference type="PROSITE" id="PS51545">
    <property type="entry name" value="PIK_HELICAL"/>
    <property type="match status" value="1"/>
</dbReference>
<dbReference type="FunFam" id="1.10.1070.11:FF:000016">
    <property type="entry name" value="PIK1p Phosphatidylinositol 4-kinase"/>
    <property type="match status" value="1"/>
</dbReference>
<dbReference type="InterPro" id="IPR001263">
    <property type="entry name" value="PI3K_accessory_dom"/>
</dbReference>
<dbReference type="Gene3D" id="1.25.40.70">
    <property type="entry name" value="Phosphatidylinositol 3-kinase, accessory domain (PIK)"/>
    <property type="match status" value="1"/>
</dbReference>
<dbReference type="PANTHER" id="PTHR10048">
    <property type="entry name" value="PHOSPHATIDYLINOSITOL KINASE"/>
    <property type="match status" value="1"/>
</dbReference>
<feature type="compositionally biased region" description="Basic and acidic residues" evidence="5">
    <location>
        <begin position="1"/>
        <end position="18"/>
    </location>
</feature>
<dbReference type="InterPro" id="IPR011009">
    <property type="entry name" value="Kinase-like_dom_sf"/>
</dbReference>
<evidence type="ECO:0000256" key="3">
    <source>
        <dbReference type="ARBA" id="ARBA00022679"/>
    </source>
</evidence>
<dbReference type="Pfam" id="PF21245">
    <property type="entry name" value="PI4KB-PIK1_PIK"/>
    <property type="match status" value="1"/>
</dbReference>
<feature type="region of interest" description="Disordered" evidence="5">
    <location>
        <begin position="146"/>
        <end position="187"/>
    </location>
</feature>
<feature type="region of interest" description="Disordered" evidence="5">
    <location>
        <begin position="635"/>
        <end position="708"/>
    </location>
</feature>
<keyword evidence="4" id="KW-0418">Kinase</keyword>
<evidence type="ECO:0000256" key="5">
    <source>
        <dbReference type="SAM" id="MobiDB-lite"/>
    </source>
</evidence>
<dbReference type="PROSITE" id="PS00916">
    <property type="entry name" value="PI3_4_KINASE_2"/>
    <property type="match status" value="1"/>
</dbReference>
<evidence type="ECO:0000256" key="2">
    <source>
        <dbReference type="ARBA" id="ARBA00012169"/>
    </source>
</evidence>
<feature type="domain" description="PI3K/PI4K catalytic" evidence="6">
    <location>
        <begin position="909"/>
        <end position="1179"/>
    </location>
</feature>
<feature type="compositionally biased region" description="Basic and acidic residues" evidence="5">
    <location>
        <begin position="804"/>
        <end position="815"/>
    </location>
</feature>
<dbReference type="InterPro" id="IPR000403">
    <property type="entry name" value="PI3/4_kinase_cat_dom"/>
</dbReference>
<feature type="compositionally biased region" description="Basic and acidic residues" evidence="5">
    <location>
        <begin position="779"/>
        <end position="789"/>
    </location>
</feature>
<dbReference type="InterPro" id="IPR042236">
    <property type="entry name" value="PI3K_accessory_sf"/>
</dbReference>
<dbReference type="SUPFAM" id="SSF56112">
    <property type="entry name" value="Protein kinase-like (PK-like)"/>
    <property type="match status" value="1"/>
</dbReference>
<keyword evidence="3 8" id="KW-0808">Transferase</keyword>